<protein>
    <recommendedName>
        <fullName evidence="4">Cytoadherence linked asexual protein 3.1</fullName>
    </recommendedName>
</protein>
<feature type="region of interest" description="Disordered" evidence="1">
    <location>
        <begin position="1849"/>
        <end position="1899"/>
    </location>
</feature>
<reference evidence="3" key="1">
    <citation type="submission" date="2013-02" db="EMBL/GenBank/DDBJ databases">
        <title>The Genome Sequence of Plasmodium falciparum Santa Lucia.</title>
        <authorList>
            <consortium name="The Broad Institute Genome Sequencing Platform"/>
            <consortium name="The Broad Institute Genome Sequencing Center for Infectious Disease"/>
            <person name="Neafsey D."/>
            <person name="Cheeseman I."/>
            <person name="Volkman S."/>
            <person name="Adams J."/>
            <person name="Walker B."/>
            <person name="Young S.K."/>
            <person name="Zeng Q."/>
            <person name="Gargeya S."/>
            <person name="Fitzgerald M."/>
            <person name="Haas B."/>
            <person name="Abouelleil A."/>
            <person name="Alvarado L."/>
            <person name="Arachchi H.M."/>
            <person name="Berlin A.M."/>
            <person name="Chapman S.B."/>
            <person name="Dewar J."/>
            <person name="Goldberg J."/>
            <person name="Griggs A."/>
            <person name="Gujja S."/>
            <person name="Hansen M."/>
            <person name="Howarth C."/>
            <person name="Imamovic A."/>
            <person name="Larimer J."/>
            <person name="McCowan C."/>
            <person name="Murphy C."/>
            <person name="Neiman D."/>
            <person name="Pearson M."/>
            <person name="Priest M."/>
            <person name="Roberts A."/>
            <person name="Saif S."/>
            <person name="Shea T."/>
            <person name="Sisk P."/>
            <person name="Sykes S."/>
            <person name="Wortman J."/>
            <person name="Nusbaum C."/>
            <person name="Birren B."/>
        </authorList>
    </citation>
    <scope>NUCLEOTIDE SEQUENCE [LARGE SCALE GENOMIC DNA]</scope>
    <source>
        <strain evidence="3">Santa Lucia</strain>
    </source>
</reference>
<keyword evidence="2" id="KW-0732">Signal</keyword>
<sequence>MVSFFKTPIIIFFFLLCLNEKVLCSINENQNDTISQNVNQHENINQNVNDNDNIEQLKSMIGNDELHKNLTILEKLILESLEKDKLKYPLLKQGTEQLIDISKFNKKNITDADDETYIIPTVQSSFHDIVKYEHLIKEQSIEIYNSDISDKIKKKIFIVRTLKTIKLMLIPLNSYKQNNDLKSALEELNNVFTNKEAQEESSPIGDHGTFFRKLLTHVRTIKENEDIENKGETLILGDNKIDVMNSNDFFFTTNSNVKFMENLDDITNQYGLGLINHLGPHLIALGHFVVLKLALKNYKNYFEAKNIKFFSWQKILEFSMSDRFKVLDMMCNHESVYYSEKKRRKTYLKVDRSSTSMECNILEYLLHYFNKYQLEIIKTTQDTDFDLHGMMEHKYIKDYFFSFMCNDPKECIIYHTNQFKKEANEENTFPEQEEPNRQISAFNLYLNYYYFMKRYSSYGTKKTLYVHLLNLTGLLNHDTRAYVTSLYLPGYYNAVEMSFTDDKEFSTLFESLIQCIEKCHSDQARQISKDSNLLNNITKCDLCKGAFLYSNMKFDEVPSMLQKFYLYLTKGLKIQKVSSLIKTLDIYQDYSNFLSHDINWYTFLFLFRLTSFKEIANKNVAEAMYLNIKDEDTFNKTIVTNYWYPSPIKKYYTLYVRKHIPNNLVDELEKLMKSGTLEKMKKSLTFLVHVNSFLQLDFFHQLNEPPLGLPRSYPLSLVLEHKFKEWMDSSPAGFYFSNYQNPYVRKDLHDKVLSQKFEPPKMNQWNKVLKSLIECAYDMYFEQRHVKNLYKYHNIYNINNKLMLMRDSIDLYKTHFDDVLFFADIFNMRKYMTATPVYKKVKDRVYHTLHSITGNSVNFYKYGIIYGFKVNKEILKEVVDELYSIYNFNTDIFTDTSFLQTVYLLFRRIEETYRTQRRDDKISVNNVFFMNVANNYSKLNKEEREIEIHNSMASRYYAKTMFAAFQMLFSTMLSNNVDNLDKAYGLSENIQVATSTSAFLTFAYVYNGSIMDSVTNSLLPPYAKKPITQLKYGKTFVFSNYFMLASKMYDMLNYKNLSLLCEYQAVASANFYSAKKVGQFLGRKFLPITTYFLVMRIKISKKNVAEAMYLNIKDEDTFNKTIVTNYWYPSPIKKYYTLYVRKHIPNNLVDELEKLMKSGTLEKMKKSLTFLVHVNSFLQLDFFHQLNEPPLGLPRSYPLSLVLEHKFKEWMDSSPAGFYFSNYQNPYVRKDLHDKVLSQKFEPPKMNQWNKVLKSLIECAYDMYFEQRHVKNLYKYHNIYNINNKLMLMRDSIDLYKTHFDDVLFFADIFNMRKYMTATPVYKKVKDRVYHTLHSITGNSVNFYKYGIIYGFKVNKEILKEVVDELYSIYNFNTDIFTDTSFLQTVYLLFRRIEETYRTQRRDDKISVNNVFFMNVVNNYSKLNKEEREIEIHNSMASRYYAKTMFAAFQMLFSTMLSNNVDNLDKAYGLSENIQVATSTSAFLTFAYVYNGSIMDSVTNSLLPPYAKKPITQLKYGKTFVFSNYFMLASKMYDMLNYKNLSLLCEYQAVASANFYSAKKVGQFLGRKFLPITTYFLVMRISWTHAYTTGSHLIAAFDPDNTNSSSVTKSTSDKYKSPQSFFYGWPPSSETYLFFYFFTNLYLDAYKSFPGGFGPAIKEQTQHVQEQTYERKPSVHSFNRNFFMELVNGFMYAFCFFAISQMYAYFENINFYITSNFRFLDRYYGVFNKYFINYARTKLKEITSDLLIKYEREAYLNMKKYGYLGEVIAARLSPKDKIMNYLHETNDDVMSNLRRYDMENAFKNKMVTYVDDFAFFDDCGKNEQFLNERCDYCPVIEEVEETELFTTTGDKNTNETTEIKKQTSTYIDTEKMNEADSADSDDEKDFDTPDNELMIARFH</sequence>
<organism evidence="3">
    <name type="scientific">Plasmodium falciparum Santa Lucia</name>
    <dbReference type="NCBI Taxonomy" id="478859"/>
    <lineage>
        <taxon>Eukaryota</taxon>
        <taxon>Sar</taxon>
        <taxon>Alveolata</taxon>
        <taxon>Apicomplexa</taxon>
        <taxon>Aconoidasida</taxon>
        <taxon>Haemosporida</taxon>
        <taxon>Plasmodiidae</taxon>
        <taxon>Plasmodium</taxon>
        <taxon>Plasmodium (Laverania)</taxon>
    </lineage>
</organism>
<gene>
    <name evidence="3" type="ORF">PFAG_00326</name>
</gene>
<dbReference type="Proteomes" id="UP000030666">
    <property type="component" value="Unassembled WGS sequence"/>
</dbReference>
<dbReference type="OrthoDB" id="375272at2759"/>
<dbReference type="PANTHER" id="PTHR31802">
    <property type="entry name" value="32 KDA HEAT SHOCK PROTEIN-RELATED"/>
    <property type="match status" value="1"/>
</dbReference>
<evidence type="ECO:0008006" key="4">
    <source>
        <dbReference type="Google" id="ProtNLM"/>
    </source>
</evidence>
<feature type="compositionally biased region" description="Acidic residues" evidence="1">
    <location>
        <begin position="1876"/>
        <end position="1890"/>
    </location>
</feature>
<proteinExistence type="predicted"/>
<dbReference type="PANTHER" id="PTHR31802:SF39">
    <property type="entry name" value="CHROMOSOME UNDETERMINED SCAFFOLD_55, WHOLE GENOME SHOTGUN SEQUENCE"/>
    <property type="match status" value="1"/>
</dbReference>
<evidence type="ECO:0000313" key="3">
    <source>
        <dbReference type="EMBL" id="EUT92186.1"/>
    </source>
</evidence>
<name>W7FPW6_PLAFA</name>
<accession>W7FPW6</accession>
<feature type="chain" id="PRO_5004892611" description="Cytoadherence linked asexual protein 3.1" evidence="2">
    <location>
        <begin position="25"/>
        <end position="1899"/>
    </location>
</feature>
<evidence type="ECO:0000256" key="1">
    <source>
        <dbReference type="SAM" id="MobiDB-lite"/>
    </source>
</evidence>
<feature type="signal peptide" evidence="2">
    <location>
        <begin position="1"/>
        <end position="24"/>
    </location>
</feature>
<dbReference type="GO" id="GO:0020035">
    <property type="term" value="P:adhesion of symbiont to microvasculature"/>
    <property type="evidence" value="ECO:0007669"/>
    <property type="project" value="InterPro"/>
</dbReference>
<dbReference type="InterPro" id="IPR005553">
    <property type="entry name" value="CLAG"/>
</dbReference>
<dbReference type="EMBL" id="KE123474">
    <property type="protein sequence ID" value="EUT92186.1"/>
    <property type="molecule type" value="Genomic_DNA"/>
</dbReference>
<dbReference type="Pfam" id="PF03805">
    <property type="entry name" value="CLAG"/>
    <property type="match status" value="1"/>
</dbReference>
<evidence type="ECO:0000256" key="2">
    <source>
        <dbReference type="SAM" id="SignalP"/>
    </source>
</evidence>